<accession>A0ABD0ZBK4</accession>
<dbReference type="InterPro" id="IPR000718">
    <property type="entry name" value="Peptidase_M13"/>
</dbReference>
<dbReference type="PANTHER" id="PTHR11733">
    <property type="entry name" value="ZINC METALLOPROTEASE FAMILY M13 NEPRILYSIN-RELATED"/>
    <property type="match status" value="1"/>
</dbReference>
<evidence type="ECO:0000313" key="2">
    <source>
        <dbReference type="EMBL" id="KAL1138218.1"/>
    </source>
</evidence>
<feature type="non-terminal residue" evidence="2">
    <location>
        <position position="1"/>
    </location>
</feature>
<protein>
    <recommendedName>
        <fullName evidence="1">Peptidase M13 C-terminal domain-containing protein</fullName>
    </recommendedName>
</protein>
<proteinExistence type="predicted"/>
<feature type="domain" description="Peptidase M13 C-terminal" evidence="1">
    <location>
        <begin position="1"/>
        <end position="179"/>
    </location>
</feature>
<dbReference type="PROSITE" id="PS51885">
    <property type="entry name" value="NEPRILYSIN"/>
    <property type="match status" value="1"/>
</dbReference>
<gene>
    <name evidence="2" type="ORF">AAG570_009909</name>
</gene>
<reference evidence="2 3" key="1">
    <citation type="submission" date="2024-07" db="EMBL/GenBank/DDBJ databases">
        <title>Chromosome-level genome assembly of the water stick insect Ranatra chinensis (Heteroptera: Nepidae).</title>
        <authorList>
            <person name="Liu X."/>
        </authorList>
    </citation>
    <scope>NUCLEOTIDE SEQUENCE [LARGE SCALE GENOMIC DNA]</scope>
    <source>
        <strain evidence="2">Cailab_2021Rc</strain>
        <tissue evidence="2">Muscle</tissue>
    </source>
</reference>
<keyword evidence="3" id="KW-1185">Reference proteome</keyword>
<name>A0ABD0ZBK4_9HEMI</name>
<organism evidence="2 3">
    <name type="scientific">Ranatra chinensis</name>
    <dbReference type="NCBI Taxonomy" id="642074"/>
    <lineage>
        <taxon>Eukaryota</taxon>
        <taxon>Metazoa</taxon>
        <taxon>Ecdysozoa</taxon>
        <taxon>Arthropoda</taxon>
        <taxon>Hexapoda</taxon>
        <taxon>Insecta</taxon>
        <taxon>Pterygota</taxon>
        <taxon>Neoptera</taxon>
        <taxon>Paraneoptera</taxon>
        <taxon>Hemiptera</taxon>
        <taxon>Heteroptera</taxon>
        <taxon>Panheteroptera</taxon>
        <taxon>Nepomorpha</taxon>
        <taxon>Nepidae</taxon>
        <taxon>Ranatrinae</taxon>
        <taxon>Ranatra</taxon>
    </lineage>
</organism>
<dbReference type="Pfam" id="PF01431">
    <property type="entry name" value="Peptidase_M13"/>
    <property type="match status" value="1"/>
</dbReference>
<comment type="caution">
    <text evidence="2">The sequence shown here is derived from an EMBL/GenBank/DDBJ whole genome shotgun (WGS) entry which is preliminary data.</text>
</comment>
<dbReference type="PRINTS" id="PR00786">
    <property type="entry name" value="NEPRILYSIN"/>
</dbReference>
<dbReference type="AlphaFoldDB" id="A0ABD0ZBK4"/>
<evidence type="ECO:0000313" key="3">
    <source>
        <dbReference type="Proteomes" id="UP001558652"/>
    </source>
</evidence>
<dbReference type="CDD" id="cd08662">
    <property type="entry name" value="M13"/>
    <property type="match status" value="1"/>
</dbReference>
<dbReference type="PANTHER" id="PTHR11733:SF237">
    <property type="entry name" value="NEPRILYSIN-LIKE 4"/>
    <property type="match status" value="1"/>
</dbReference>
<dbReference type="SUPFAM" id="SSF55486">
    <property type="entry name" value="Metalloproteases ('zincins'), catalytic domain"/>
    <property type="match status" value="1"/>
</dbReference>
<sequence length="189" mass="21181">RALNYGGIGVVIAHEITHGFDDVGRQSDSLGNLAQWWSEATIETYLQKAQCFIDQYGAFRVPQLDKLLSMPVTVNYFFQVNGVTTLGENIADNGGLHSALTAYRKYVNINGEEPRLPGLEQFTPDQLFYIAFATNWCESTTKESLLHEILNDPHSPHKFRVSGSLANSPDFAKTFHCSPLKVKNVCKIW</sequence>
<evidence type="ECO:0000259" key="1">
    <source>
        <dbReference type="Pfam" id="PF01431"/>
    </source>
</evidence>
<dbReference type="InterPro" id="IPR024079">
    <property type="entry name" value="MetalloPept_cat_dom_sf"/>
</dbReference>
<dbReference type="Proteomes" id="UP001558652">
    <property type="component" value="Unassembled WGS sequence"/>
</dbReference>
<dbReference type="InterPro" id="IPR018497">
    <property type="entry name" value="Peptidase_M13_C"/>
</dbReference>
<dbReference type="EMBL" id="JBFDAA010000004">
    <property type="protein sequence ID" value="KAL1138218.1"/>
    <property type="molecule type" value="Genomic_DNA"/>
</dbReference>
<dbReference type="Gene3D" id="3.40.390.10">
    <property type="entry name" value="Collagenase (Catalytic Domain)"/>
    <property type="match status" value="1"/>
</dbReference>